<keyword evidence="2" id="KW-0813">Transport</keyword>
<evidence type="ECO:0000256" key="2">
    <source>
        <dbReference type="ARBA" id="ARBA00022448"/>
    </source>
</evidence>
<organism evidence="8 9">
    <name type="scientific">Aerophobetes bacterium</name>
    <dbReference type="NCBI Taxonomy" id="2030807"/>
    <lineage>
        <taxon>Bacteria</taxon>
        <taxon>Candidatus Aerophobota</taxon>
    </lineage>
</organism>
<comment type="subcellular location">
    <subcellularLocation>
        <location evidence="1">Cell membrane</location>
        <topology evidence="1">Multi-pass membrane protein</topology>
    </subcellularLocation>
</comment>
<keyword evidence="3" id="KW-1003">Cell membrane</keyword>
<dbReference type="GO" id="GO:0022857">
    <property type="term" value="F:transmembrane transporter activity"/>
    <property type="evidence" value="ECO:0007669"/>
    <property type="project" value="InterPro"/>
</dbReference>
<feature type="transmembrane region" description="Helical" evidence="7">
    <location>
        <begin position="330"/>
        <end position="349"/>
    </location>
</feature>
<feature type="transmembrane region" description="Helical" evidence="7">
    <location>
        <begin position="228"/>
        <end position="251"/>
    </location>
</feature>
<dbReference type="Proteomes" id="UP000217838">
    <property type="component" value="Unassembled WGS sequence"/>
</dbReference>
<keyword evidence="4 7" id="KW-0812">Transmembrane</keyword>
<evidence type="ECO:0000256" key="6">
    <source>
        <dbReference type="ARBA" id="ARBA00023136"/>
    </source>
</evidence>
<keyword evidence="6 7" id="KW-0472">Membrane</keyword>
<evidence type="ECO:0000313" key="9">
    <source>
        <dbReference type="Proteomes" id="UP000217838"/>
    </source>
</evidence>
<evidence type="ECO:0000256" key="1">
    <source>
        <dbReference type="ARBA" id="ARBA00004651"/>
    </source>
</evidence>
<dbReference type="PANTHER" id="PTHR42770:SF15">
    <property type="entry name" value="GLUTAMATE_GAMMA-AMINOBUTYRATE ANTIPORTER-RELATED"/>
    <property type="match status" value="1"/>
</dbReference>
<accession>A0A2A4YEK0</accession>
<reference evidence="9" key="1">
    <citation type="submission" date="2017-08" db="EMBL/GenBank/DDBJ databases">
        <title>A dynamic microbial community with high functional redundancy inhabits the cold, oxic subseafloor aquifer.</title>
        <authorList>
            <person name="Tully B.J."/>
            <person name="Wheat C.G."/>
            <person name="Glazer B.T."/>
            <person name="Huber J.A."/>
        </authorList>
    </citation>
    <scope>NUCLEOTIDE SEQUENCE [LARGE SCALE GENOMIC DNA]</scope>
</reference>
<comment type="caution">
    <text evidence="8">The sequence shown here is derived from an EMBL/GenBank/DDBJ whole genome shotgun (WGS) entry which is preliminary data.</text>
</comment>
<feature type="transmembrane region" description="Helical" evidence="7">
    <location>
        <begin position="398"/>
        <end position="421"/>
    </location>
</feature>
<feature type="transmembrane region" description="Helical" evidence="7">
    <location>
        <begin position="277"/>
        <end position="300"/>
    </location>
</feature>
<dbReference type="InterPro" id="IPR002293">
    <property type="entry name" value="AA/rel_permease1"/>
</dbReference>
<dbReference type="PANTHER" id="PTHR42770">
    <property type="entry name" value="AMINO ACID TRANSPORTER-RELATED"/>
    <property type="match status" value="1"/>
</dbReference>
<gene>
    <name evidence="8" type="ORF">COB11_05515</name>
</gene>
<evidence type="ECO:0000256" key="7">
    <source>
        <dbReference type="SAM" id="Phobius"/>
    </source>
</evidence>
<protein>
    <submittedName>
        <fullName evidence="8">Amino acid permease</fullName>
    </submittedName>
</protein>
<feature type="transmembrane region" description="Helical" evidence="7">
    <location>
        <begin position="433"/>
        <end position="451"/>
    </location>
</feature>
<feature type="transmembrane region" description="Helical" evidence="7">
    <location>
        <begin position="355"/>
        <end position="378"/>
    </location>
</feature>
<dbReference type="Pfam" id="PF13520">
    <property type="entry name" value="AA_permease_2"/>
    <property type="match status" value="1"/>
</dbReference>
<dbReference type="Gene3D" id="1.20.1740.10">
    <property type="entry name" value="Amino acid/polyamine transporter I"/>
    <property type="match status" value="1"/>
</dbReference>
<name>A0A2A4YEK0_UNCAE</name>
<evidence type="ECO:0000256" key="4">
    <source>
        <dbReference type="ARBA" id="ARBA00022692"/>
    </source>
</evidence>
<dbReference type="AlphaFoldDB" id="A0A2A4YEK0"/>
<dbReference type="InterPro" id="IPR050367">
    <property type="entry name" value="APC_superfamily"/>
</dbReference>
<feature type="transmembrane region" description="Helical" evidence="7">
    <location>
        <begin position="195"/>
        <end position="216"/>
    </location>
</feature>
<feature type="transmembrane region" description="Helical" evidence="7">
    <location>
        <begin position="149"/>
        <end position="171"/>
    </location>
</feature>
<sequence length="456" mass="49570">MNKKVLGVFQLVMINVIAVDSIRSLAISAEYGFSLVFFYILAGITFFIPSALISAELGSGWPNTGGIYIWVREAFGNKWSLIIIWLNWIYNVVWYPTIMALIAGTLTYMFNPALATNKLYISAMILVLFWGATYINCLGMKASSWLSTAGAIVGTILPMVFISILGLLWVFKGHTSQIAFTLENFFPSKTNIDDLAFLSSIFFGLIGLEMAATHAAEMRNPTKDYPKAIGISVVIILITIVFASLSIAIAVPKTELSLVTGALQGFKILLDRFNLGYLVPVMALFIVLGGLGSVGAWVIGPTKGLLVASRDGSLPSFLSKVNKHGAPVRILVLQGAIVSLLCFAFVIMPTVNSSFWLLSAITAQLAMVVYLFLFLSGIKLHFDKPDVPRAFRIPFGRIGIIVTTVLGALSCIATIGFGFIPPKMLGISNILEYELSLIGGMALLCILPYLIHRLSK</sequence>
<dbReference type="GO" id="GO:0005886">
    <property type="term" value="C:plasma membrane"/>
    <property type="evidence" value="ECO:0007669"/>
    <property type="project" value="UniProtKB-SubCell"/>
</dbReference>
<feature type="transmembrane region" description="Helical" evidence="7">
    <location>
        <begin position="119"/>
        <end position="137"/>
    </location>
</feature>
<feature type="transmembrane region" description="Helical" evidence="7">
    <location>
        <begin position="79"/>
        <end position="107"/>
    </location>
</feature>
<evidence type="ECO:0000313" key="8">
    <source>
        <dbReference type="EMBL" id="PCI93312.1"/>
    </source>
</evidence>
<dbReference type="EMBL" id="NVUU01000065">
    <property type="protein sequence ID" value="PCI93312.1"/>
    <property type="molecule type" value="Genomic_DNA"/>
</dbReference>
<keyword evidence="5 7" id="KW-1133">Transmembrane helix</keyword>
<proteinExistence type="predicted"/>
<feature type="transmembrane region" description="Helical" evidence="7">
    <location>
        <begin position="34"/>
        <end position="58"/>
    </location>
</feature>
<evidence type="ECO:0000256" key="3">
    <source>
        <dbReference type="ARBA" id="ARBA00022475"/>
    </source>
</evidence>
<evidence type="ECO:0000256" key="5">
    <source>
        <dbReference type="ARBA" id="ARBA00022989"/>
    </source>
</evidence>
<dbReference type="PIRSF" id="PIRSF006060">
    <property type="entry name" value="AA_transporter"/>
    <property type="match status" value="1"/>
</dbReference>